<evidence type="ECO:0000313" key="3">
    <source>
        <dbReference type="EMBL" id="RKP44637.1"/>
    </source>
</evidence>
<reference evidence="3 4" key="1">
    <citation type="submission" date="2018-10" db="EMBL/GenBank/DDBJ databases">
        <title>Paraburkholderia sp. 7MK8-2, isolated from soil.</title>
        <authorList>
            <person name="Gao Z.-H."/>
            <person name="Qiu L.-H."/>
        </authorList>
    </citation>
    <scope>NUCLEOTIDE SEQUENCE [LARGE SCALE GENOMIC DNA]</scope>
    <source>
        <strain evidence="3 4">7MK8-2</strain>
    </source>
</reference>
<sequence>MSTATYGTGKGNGTSTGSARGEARRVRERLQPALLDRLTDAAPQSRSELDSSQWIDAARLREAVLRDLAWLLNTTCALDTSNEAHYPEAARSVVNYGIAPLAGSCMSEIDPVQLEETLKQAIVRFEPRLLPASVDVRYVDEAAQGGRYNVLTFEIAGTLWCAPYPLPILVRTDLDLESGVASLRPLGER</sequence>
<feature type="region of interest" description="Disordered" evidence="1">
    <location>
        <begin position="1"/>
        <end position="26"/>
    </location>
</feature>
<dbReference type="NCBIfam" id="TIGR03357">
    <property type="entry name" value="VI_zyme"/>
    <property type="match status" value="1"/>
</dbReference>
<proteinExistence type="predicted"/>
<keyword evidence="4" id="KW-1185">Reference proteome</keyword>
<evidence type="ECO:0000259" key="2">
    <source>
        <dbReference type="Pfam" id="PF04965"/>
    </source>
</evidence>
<evidence type="ECO:0000256" key="1">
    <source>
        <dbReference type="SAM" id="MobiDB-lite"/>
    </source>
</evidence>
<dbReference type="Proteomes" id="UP000280434">
    <property type="component" value="Unassembled WGS sequence"/>
</dbReference>
<evidence type="ECO:0000313" key="4">
    <source>
        <dbReference type="Proteomes" id="UP000280434"/>
    </source>
</evidence>
<dbReference type="SUPFAM" id="SSF160719">
    <property type="entry name" value="gpW/gp25-like"/>
    <property type="match status" value="1"/>
</dbReference>
<dbReference type="EMBL" id="RBZV01000012">
    <property type="protein sequence ID" value="RKP44637.1"/>
    <property type="molecule type" value="Genomic_DNA"/>
</dbReference>
<protein>
    <submittedName>
        <fullName evidence="3">Type VI secretion system baseplate subunit TssE</fullName>
    </submittedName>
</protein>
<dbReference type="RefSeq" id="WP_121281061.1">
    <property type="nucleotide sequence ID" value="NZ_RBZV01000012.1"/>
</dbReference>
<gene>
    <name evidence="3" type="primary">tssE</name>
    <name evidence="3" type="ORF">D7S89_21845</name>
</gene>
<accession>A0A494X1P7</accession>
<dbReference type="Pfam" id="PF04965">
    <property type="entry name" value="GPW_gp25"/>
    <property type="match status" value="1"/>
</dbReference>
<comment type="caution">
    <text evidence="3">The sequence shown here is derived from an EMBL/GenBank/DDBJ whole genome shotgun (WGS) entry which is preliminary data.</text>
</comment>
<dbReference type="PANTHER" id="PTHR38595">
    <property type="entry name" value="CYTOPLASMIC PROTEIN-RELATED"/>
    <property type="match status" value="1"/>
</dbReference>
<organism evidence="3 4">
    <name type="scientific">Trinickia fusca</name>
    <dbReference type="NCBI Taxonomy" id="2419777"/>
    <lineage>
        <taxon>Bacteria</taxon>
        <taxon>Pseudomonadati</taxon>
        <taxon>Pseudomonadota</taxon>
        <taxon>Betaproteobacteria</taxon>
        <taxon>Burkholderiales</taxon>
        <taxon>Burkholderiaceae</taxon>
        <taxon>Trinickia</taxon>
    </lineage>
</organism>
<dbReference type="InterPro" id="IPR007048">
    <property type="entry name" value="IraD/Gp25-like"/>
</dbReference>
<dbReference type="OrthoDB" id="119583at2"/>
<dbReference type="PANTHER" id="PTHR38595:SF1">
    <property type="entry name" value="TYPE VI SECRETION SYSTEM COMPONENT TSSE1"/>
    <property type="match status" value="1"/>
</dbReference>
<dbReference type="InterPro" id="IPR053176">
    <property type="entry name" value="T6SS_TssE1-like"/>
</dbReference>
<dbReference type="AlphaFoldDB" id="A0A494X1P7"/>
<name>A0A494X1P7_9BURK</name>
<feature type="domain" description="IraD/Gp25-like" evidence="2">
    <location>
        <begin position="59"/>
        <end position="163"/>
    </location>
</feature>
<dbReference type="InterPro" id="IPR017737">
    <property type="entry name" value="TssE1-like"/>
</dbReference>